<proteinExistence type="predicted"/>
<organism evidence="3 4">
    <name type="scientific">Breznakibacter xylanolyticus</name>
    <dbReference type="NCBI Taxonomy" id="990"/>
    <lineage>
        <taxon>Bacteria</taxon>
        <taxon>Pseudomonadati</taxon>
        <taxon>Bacteroidota</taxon>
        <taxon>Bacteroidia</taxon>
        <taxon>Marinilabiliales</taxon>
        <taxon>Marinilabiliaceae</taxon>
        <taxon>Breznakibacter</taxon>
    </lineage>
</organism>
<dbReference type="OrthoDB" id="942536at2"/>
<sequence length="229" mass="24176">MRLAVFFILLLICCIPDSLCAQERIPRAVGGFHSVAVSSGIDLYLKQSDIFAVEIEGVRPSLFHVRTEIQDSILVISALLPAHWPLKFPPKVYLQCKTLREVGASGGSDVYGVNELVISKLKVHAHSGSDIFLSVKSEHLVLTALNGGSIKVGGESLSVVVTAEGGSEVNAIGLIALDGLVTASGGSEVLINVSRSLSADASGKSHIGYRGTPVEQFFNTFGGSAIYPK</sequence>
<dbReference type="Pfam" id="PF10988">
    <property type="entry name" value="DUF2807"/>
    <property type="match status" value="1"/>
</dbReference>
<dbReference type="InterPro" id="IPR021255">
    <property type="entry name" value="DUF2807"/>
</dbReference>
<keyword evidence="1" id="KW-0732">Signal</keyword>
<evidence type="ECO:0000256" key="1">
    <source>
        <dbReference type="SAM" id="SignalP"/>
    </source>
</evidence>
<name>A0A2W7MZW7_9BACT</name>
<dbReference type="Proteomes" id="UP000249239">
    <property type="component" value="Unassembled WGS sequence"/>
</dbReference>
<feature type="signal peptide" evidence="1">
    <location>
        <begin position="1"/>
        <end position="21"/>
    </location>
</feature>
<dbReference type="RefSeq" id="WP_111446409.1">
    <property type="nucleotide sequence ID" value="NZ_QKZK01000023.1"/>
</dbReference>
<gene>
    <name evidence="3" type="ORF">LX69_02563</name>
</gene>
<protein>
    <submittedName>
        <fullName evidence="3">Putative autotransporter adhesin-like protein</fullName>
    </submittedName>
</protein>
<dbReference type="EMBL" id="QKZK01000023">
    <property type="protein sequence ID" value="PZX13705.1"/>
    <property type="molecule type" value="Genomic_DNA"/>
</dbReference>
<dbReference type="Gene3D" id="2.160.20.120">
    <property type="match status" value="1"/>
</dbReference>
<evidence type="ECO:0000259" key="2">
    <source>
        <dbReference type="Pfam" id="PF10988"/>
    </source>
</evidence>
<feature type="domain" description="Putative auto-transporter adhesin head GIN" evidence="2">
    <location>
        <begin position="32"/>
        <end position="213"/>
    </location>
</feature>
<keyword evidence="4" id="KW-1185">Reference proteome</keyword>
<comment type="caution">
    <text evidence="3">The sequence shown here is derived from an EMBL/GenBank/DDBJ whole genome shotgun (WGS) entry which is preliminary data.</text>
</comment>
<accession>A0A2W7MZW7</accession>
<evidence type="ECO:0000313" key="4">
    <source>
        <dbReference type="Proteomes" id="UP000249239"/>
    </source>
</evidence>
<evidence type="ECO:0000313" key="3">
    <source>
        <dbReference type="EMBL" id="PZX13705.1"/>
    </source>
</evidence>
<feature type="chain" id="PRO_5015851505" evidence="1">
    <location>
        <begin position="22"/>
        <end position="229"/>
    </location>
</feature>
<reference evidence="3 4" key="1">
    <citation type="submission" date="2018-06" db="EMBL/GenBank/DDBJ databases">
        <title>Genomic Encyclopedia of Archaeal and Bacterial Type Strains, Phase II (KMG-II): from individual species to whole genera.</title>
        <authorList>
            <person name="Goeker M."/>
        </authorList>
    </citation>
    <scope>NUCLEOTIDE SEQUENCE [LARGE SCALE GENOMIC DNA]</scope>
    <source>
        <strain evidence="3 4">DSM 6779</strain>
    </source>
</reference>
<dbReference type="AlphaFoldDB" id="A0A2W7MZW7"/>